<evidence type="ECO:0000256" key="2">
    <source>
        <dbReference type="ARBA" id="ARBA00023125"/>
    </source>
</evidence>
<dbReference type="Proteomes" id="UP000242427">
    <property type="component" value="Unassembled WGS sequence"/>
</dbReference>
<dbReference type="RefSeq" id="WP_106679994.1">
    <property type="nucleotide sequence ID" value="NZ_PXWG01000089.1"/>
</dbReference>
<gene>
    <name evidence="7" type="ORF">B7P34_24915</name>
</gene>
<dbReference type="OrthoDB" id="8479950at2"/>
<organism evidence="7 8">
    <name type="scientific">Streptosporangium nondiastaticum</name>
    <dbReference type="NCBI Taxonomy" id="35764"/>
    <lineage>
        <taxon>Bacteria</taxon>
        <taxon>Bacillati</taxon>
        <taxon>Actinomycetota</taxon>
        <taxon>Actinomycetes</taxon>
        <taxon>Streptosporangiales</taxon>
        <taxon>Streptosporangiaceae</taxon>
        <taxon>Streptosporangium</taxon>
    </lineage>
</organism>
<dbReference type="AlphaFoldDB" id="A0A9X7PFL5"/>
<evidence type="ECO:0000256" key="1">
    <source>
        <dbReference type="ARBA" id="ARBA00023015"/>
    </source>
</evidence>
<feature type="compositionally biased region" description="Low complexity" evidence="5">
    <location>
        <begin position="274"/>
        <end position="283"/>
    </location>
</feature>
<keyword evidence="3" id="KW-0804">Transcription</keyword>
<protein>
    <submittedName>
        <fullName evidence="7">TetR family transcriptional regulator</fullName>
    </submittedName>
</protein>
<feature type="domain" description="HTH tetR-type" evidence="6">
    <location>
        <begin position="25"/>
        <end position="85"/>
    </location>
</feature>
<dbReference type="InterPro" id="IPR054129">
    <property type="entry name" value="DesT_TetR_C"/>
</dbReference>
<dbReference type="PANTHER" id="PTHR30055:SF174">
    <property type="entry name" value="TRANSCRIPTIONAL REGULATORY PROTEIN (PROBABLY TETR-FAMILY)-RELATED"/>
    <property type="match status" value="1"/>
</dbReference>
<dbReference type="EMBL" id="PXWG01000089">
    <property type="protein sequence ID" value="PSJ26047.1"/>
    <property type="molecule type" value="Genomic_DNA"/>
</dbReference>
<keyword evidence="2 4" id="KW-0238">DNA-binding</keyword>
<comment type="caution">
    <text evidence="7">The sequence shown here is derived from an EMBL/GenBank/DDBJ whole genome shotgun (WGS) entry which is preliminary data.</text>
</comment>
<evidence type="ECO:0000259" key="6">
    <source>
        <dbReference type="PROSITE" id="PS50977"/>
    </source>
</evidence>
<evidence type="ECO:0000256" key="5">
    <source>
        <dbReference type="SAM" id="MobiDB-lite"/>
    </source>
</evidence>
<evidence type="ECO:0000313" key="8">
    <source>
        <dbReference type="Proteomes" id="UP000242427"/>
    </source>
</evidence>
<feature type="compositionally biased region" description="Low complexity" evidence="5">
    <location>
        <begin position="253"/>
        <end position="266"/>
    </location>
</feature>
<evidence type="ECO:0000256" key="4">
    <source>
        <dbReference type="PROSITE-ProRule" id="PRU00335"/>
    </source>
</evidence>
<feature type="region of interest" description="Disordered" evidence="5">
    <location>
        <begin position="253"/>
        <end position="297"/>
    </location>
</feature>
<dbReference type="GO" id="GO:0000976">
    <property type="term" value="F:transcription cis-regulatory region binding"/>
    <property type="evidence" value="ECO:0007669"/>
    <property type="project" value="TreeGrafter"/>
</dbReference>
<evidence type="ECO:0000313" key="7">
    <source>
        <dbReference type="EMBL" id="PSJ26047.1"/>
    </source>
</evidence>
<dbReference type="InterPro" id="IPR050109">
    <property type="entry name" value="HTH-type_TetR-like_transc_reg"/>
</dbReference>
<dbReference type="Pfam" id="PF21943">
    <property type="entry name" value="TetR_C_46"/>
    <property type="match status" value="1"/>
</dbReference>
<dbReference type="SUPFAM" id="SSF46689">
    <property type="entry name" value="Homeodomain-like"/>
    <property type="match status" value="1"/>
</dbReference>
<dbReference type="InterPro" id="IPR001647">
    <property type="entry name" value="HTH_TetR"/>
</dbReference>
<dbReference type="InterPro" id="IPR009057">
    <property type="entry name" value="Homeodomain-like_sf"/>
</dbReference>
<dbReference type="Gene3D" id="1.10.357.10">
    <property type="entry name" value="Tetracycline Repressor, domain 2"/>
    <property type="match status" value="1"/>
</dbReference>
<proteinExistence type="predicted"/>
<feature type="DNA-binding region" description="H-T-H motif" evidence="4">
    <location>
        <begin position="48"/>
        <end position="67"/>
    </location>
</feature>
<dbReference type="Pfam" id="PF00440">
    <property type="entry name" value="TetR_N"/>
    <property type="match status" value="1"/>
</dbReference>
<dbReference type="GO" id="GO:0003700">
    <property type="term" value="F:DNA-binding transcription factor activity"/>
    <property type="evidence" value="ECO:0007669"/>
    <property type="project" value="TreeGrafter"/>
</dbReference>
<keyword evidence="8" id="KW-1185">Reference proteome</keyword>
<sequence>MNGSGTAPAAPTPSARPAYRRLSVEERRTQLIAAALVLFAHHAPEDVSLDDVASAAKVSRPLVYRYFPGGKPQLYETALRSAADDLELCFAEPQTGPLTGRLAAALDRYLAFVDEHDAGFSALLQGGSVAETSRTGAIVDGVRRAAAAQILKHLQVPEPGPRLRMMVRTWITAVEAASLIWLDEDKQPPVHELRDWLVDHFVALLTATAASDPQTAGAARAALALEGTDGPVGRLARQVLPVVSDAGHLLPAATSSDISSDTSSDAGHPPPPATSSDTSSDAAHLPPPATSSDEARV</sequence>
<dbReference type="PROSITE" id="PS50977">
    <property type="entry name" value="HTH_TETR_2"/>
    <property type="match status" value="1"/>
</dbReference>
<name>A0A9X7PFL5_9ACTN</name>
<keyword evidence="1" id="KW-0805">Transcription regulation</keyword>
<accession>A0A9X7PFL5</accession>
<evidence type="ECO:0000256" key="3">
    <source>
        <dbReference type="ARBA" id="ARBA00023163"/>
    </source>
</evidence>
<reference evidence="7 8" key="1">
    <citation type="submission" date="2018-03" db="EMBL/GenBank/DDBJ databases">
        <title>Chitinolytic properties of Streptosporangium nondiastaticum TBG75A20.</title>
        <authorList>
            <person name="Gayathri V."/>
            <person name="Shiburaj S."/>
        </authorList>
    </citation>
    <scope>NUCLEOTIDE SEQUENCE [LARGE SCALE GENOMIC DNA]</scope>
    <source>
        <strain evidence="7 8">TBG75A20</strain>
    </source>
</reference>
<dbReference type="PANTHER" id="PTHR30055">
    <property type="entry name" value="HTH-TYPE TRANSCRIPTIONAL REGULATOR RUTR"/>
    <property type="match status" value="1"/>
</dbReference>